<dbReference type="EC" id="2.1.1.-" evidence="4"/>
<dbReference type="AlphaFoldDB" id="A0AAW6U409"/>
<dbReference type="Proteomes" id="UP001431776">
    <property type="component" value="Unassembled WGS sequence"/>
</dbReference>
<keyword evidence="2 4" id="KW-0808">Transferase</keyword>
<dbReference type="GO" id="GO:0008171">
    <property type="term" value="F:O-methyltransferase activity"/>
    <property type="evidence" value="ECO:0007669"/>
    <property type="project" value="InterPro"/>
</dbReference>
<dbReference type="GO" id="GO:0032259">
    <property type="term" value="P:methylation"/>
    <property type="evidence" value="ECO:0007669"/>
    <property type="project" value="UniProtKB-KW"/>
</dbReference>
<comment type="caution">
    <text evidence="4">The sequence shown here is derived from an EMBL/GenBank/DDBJ whole genome shotgun (WGS) entry which is preliminary data.</text>
</comment>
<dbReference type="RefSeq" id="WP_349245825.1">
    <property type="nucleotide sequence ID" value="NZ_JASCXX010000020.1"/>
</dbReference>
<dbReference type="PANTHER" id="PTHR43836">
    <property type="entry name" value="CATECHOL O-METHYLTRANSFERASE 1-RELATED"/>
    <property type="match status" value="1"/>
</dbReference>
<name>A0AAW6U409_9BACT</name>
<evidence type="ECO:0000256" key="3">
    <source>
        <dbReference type="ARBA" id="ARBA00022691"/>
    </source>
</evidence>
<evidence type="ECO:0000313" key="4">
    <source>
        <dbReference type="EMBL" id="MDI6450414.1"/>
    </source>
</evidence>
<dbReference type="CDD" id="cd02440">
    <property type="entry name" value="AdoMet_MTases"/>
    <property type="match status" value="1"/>
</dbReference>
<dbReference type="Pfam" id="PF01596">
    <property type="entry name" value="Methyltransf_3"/>
    <property type="match status" value="1"/>
</dbReference>
<keyword evidence="1 4" id="KW-0489">Methyltransferase</keyword>
<accession>A0AAW6U409</accession>
<proteinExistence type="predicted"/>
<dbReference type="SUPFAM" id="SSF53335">
    <property type="entry name" value="S-adenosyl-L-methionine-dependent methyltransferases"/>
    <property type="match status" value="1"/>
</dbReference>
<dbReference type="EMBL" id="JASCXX010000020">
    <property type="protein sequence ID" value="MDI6450414.1"/>
    <property type="molecule type" value="Genomic_DNA"/>
</dbReference>
<sequence>MGRRRWVVGILIVVVLSFAALVVYAAEQDRPSDEFRKQFIDDFRRTGLNTTPGDAMMLRILVEASGAKRGVEVGAASGYGAINMGIAFERTGGHLWTLEIDPRAVRETRENVAKMGLQDTVTCIEGDALKTLHEIEGPIDFVFLDAVKSDYLKYLKILEPKLAKGAVVVGDNVIASARAMKDFLDYIQTSPDYDTVIIRASMEKNDGMSISYKIR</sequence>
<evidence type="ECO:0000313" key="5">
    <source>
        <dbReference type="Proteomes" id="UP001431776"/>
    </source>
</evidence>
<reference evidence="4" key="1">
    <citation type="submission" date="2023-05" db="EMBL/GenBank/DDBJ databases">
        <title>Anaerotaeda fermentans gen. nov., sp. nov., a novel anaerobic planctomycete of the new family within the order Sedimentisphaerales isolated from Taman Peninsula, Russia.</title>
        <authorList>
            <person name="Khomyakova M.A."/>
            <person name="Merkel A.Y."/>
            <person name="Slobodkin A.I."/>
        </authorList>
    </citation>
    <scope>NUCLEOTIDE SEQUENCE</scope>
    <source>
        <strain evidence="4">M17dextr</strain>
    </source>
</reference>
<dbReference type="PROSITE" id="PS51682">
    <property type="entry name" value="SAM_OMT_I"/>
    <property type="match status" value="1"/>
</dbReference>
<dbReference type="PANTHER" id="PTHR43836:SF2">
    <property type="entry name" value="CATECHOL O-METHYLTRANSFERASE 1-RELATED"/>
    <property type="match status" value="1"/>
</dbReference>
<protein>
    <submittedName>
        <fullName evidence="4">Class I SAM-dependent methyltransferase</fullName>
        <ecNumber evidence="4">2.1.1.-</ecNumber>
    </submittedName>
</protein>
<dbReference type="InterPro" id="IPR002935">
    <property type="entry name" value="SAM_O-MeTrfase"/>
</dbReference>
<evidence type="ECO:0000256" key="2">
    <source>
        <dbReference type="ARBA" id="ARBA00022679"/>
    </source>
</evidence>
<dbReference type="Gene3D" id="3.40.50.150">
    <property type="entry name" value="Vaccinia Virus protein VP39"/>
    <property type="match status" value="1"/>
</dbReference>
<keyword evidence="3" id="KW-0949">S-adenosyl-L-methionine</keyword>
<organism evidence="4 5">
    <name type="scientific">Anaerobaca lacustris</name>
    <dbReference type="NCBI Taxonomy" id="3044600"/>
    <lineage>
        <taxon>Bacteria</taxon>
        <taxon>Pseudomonadati</taxon>
        <taxon>Planctomycetota</taxon>
        <taxon>Phycisphaerae</taxon>
        <taxon>Sedimentisphaerales</taxon>
        <taxon>Anaerobacaceae</taxon>
        <taxon>Anaerobaca</taxon>
    </lineage>
</organism>
<keyword evidence="5" id="KW-1185">Reference proteome</keyword>
<dbReference type="InterPro" id="IPR029063">
    <property type="entry name" value="SAM-dependent_MTases_sf"/>
</dbReference>
<gene>
    <name evidence="4" type="ORF">QJ522_15235</name>
</gene>
<evidence type="ECO:0000256" key="1">
    <source>
        <dbReference type="ARBA" id="ARBA00022603"/>
    </source>
</evidence>